<evidence type="ECO:0000313" key="4">
    <source>
        <dbReference type="EMBL" id="NEZ58707.1"/>
    </source>
</evidence>
<evidence type="ECO:0000256" key="1">
    <source>
        <dbReference type="SAM" id="Coils"/>
    </source>
</evidence>
<dbReference type="AlphaFoldDB" id="A0A6M0RR35"/>
<feature type="compositionally biased region" description="Pro residues" evidence="2">
    <location>
        <begin position="247"/>
        <end position="262"/>
    </location>
</feature>
<keyword evidence="5" id="KW-1185">Reference proteome</keyword>
<accession>A0A6M0RR35</accession>
<comment type="caution">
    <text evidence="4">The sequence shown here is derived from an EMBL/GenBank/DDBJ whole genome shotgun (WGS) entry which is preliminary data.</text>
</comment>
<feature type="region of interest" description="Disordered" evidence="2">
    <location>
        <begin position="80"/>
        <end position="116"/>
    </location>
</feature>
<feature type="chain" id="PRO_5027048699" evidence="3">
    <location>
        <begin position="28"/>
        <end position="273"/>
    </location>
</feature>
<feature type="coiled-coil region" evidence="1">
    <location>
        <begin position="190"/>
        <end position="217"/>
    </location>
</feature>
<evidence type="ECO:0000313" key="5">
    <source>
        <dbReference type="Proteomes" id="UP000481033"/>
    </source>
</evidence>
<reference evidence="4 5" key="1">
    <citation type="journal article" date="2020" name="Microb. Ecol.">
        <title>Ecogenomics of the Marine Benthic Filamentous Cyanobacterium Adonisia.</title>
        <authorList>
            <person name="Walter J.M."/>
            <person name="Coutinho F.H."/>
            <person name="Leomil L."/>
            <person name="Hargreaves P.I."/>
            <person name="Campeao M.E."/>
            <person name="Vieira V.V."/>
            <person name="Silva B.S."/>
            <person name="Fistarol G.O."/>
            <person name="Salomon P.S."/>
            <person name="Sawabe T."/>
            <person name="Mino S."/>
            <person name="Hosokawa M."/>
            <person name="Miyashita H."/>
            <person name="Maruyama F."/>
            <person name="van Verk M.C."/>
            <person name="Dutilh B.E."/>
            <person name="Thompson C.C."/>
            <person name="Thompson F.L."/>
        </authorList>
    </citation>
    <scope>NUCLEOTIDE SEQUENCE [LARGE SCALE GENOMIC DNA]</scope>
    <source>
        <strain evidence="4 5">CCMR0081</strain>
    </source>
</reference>
<feature type="compositionally biased region" description="Low complexity" evidence="2">
    <location>
        <begin position="99"/>
        <end position="108"/>
    </location>
</feature>
<proteinExistence type="predicted"/>
<protein>
    <submittedName>
        <fullName evidence="4">Uncharacterized protein</fullName>
    </submittedName>
</protein>
<organism evidence="4 5">
    <name type="scientific">Adonisia turfae CCMR0081</name>
    <dbReference type="NCBI Taxonomy" id="2292702"/>
    <lineage>
        <taxon>Bacteria</taxon>
        <taxon>Bacillati</taxon>
        <taxon>Cyanobacteriota</taxon>
        <taxon>Adonisia</taxon>
        <taxon>Adonisia turfae</taxon>
    </lineage>
</organism>
<evidence type="ECO:0000256" key="2">
    <source>
        <dbReference type="SAM" id="MobiDB-lite"/>
    </source>
</evidence>
<dbReference type="Proteomes" id="UP000481033">
    <property type="component" value="Unassembled WGS sequence"/>
</dbReference>
<feature type="region of interest" description="Disordered" evidence="2">
    <location>
        <begin position="225"/>
        <end position="273"/>
    </location>
</feature>
<keyword evidence="3" id="KW-0732">Signal</keyword>
<evidence type="ECO:0000256" key="3">
    <source>
        <dbReference type="SAM" id="SignalP"/>
    </source>
</evidence>
<feature type="signal peptide" evidence="3">
    <location>
        <begin position="1"/>
        <end position="27"/>
    </location>
</feature>
<dbReference type="RefSeq" id="WP_163701481.1">
    <property type="nucleotide sequence ID" value="NZ_QXHD01000004.1"/>
</dbReference>
<dbReference type="EMBL" id="QXHD01000004">
    <property type="protein sequence ID" value="NEZ58707.1"/>
    <property type="molecule type" value="Genomic_DNA"/>
</dbReference>
<sequence length="273" mass="29707">MTTKKRSLLLAVSCTALSLATSLPVRANPTENIINDINVGDVLEKCDDIVANEVADTLIENRYNTSSEEAMRSANQFKSGYQRTTNTGGGWGPFKVNRENSSSGNNEGSNEDLTNSKKKVFQEGIFHGKTINPTAVGKDCKAAVNAYNGIVTALFSHLTAIQTSQDQVTIALGTSQDQVTIALGQQDVEKYALETERKALEMQANLAKQQMRAQRLDQLLGPFNDMLKTSMAPRPQAPSSVYSSPGWPQPQPQPQPQSPPISPAMQELLKLLQ</sequence>
<gene>
    <name evidence="4" type="ORF">DXZ20_24310</name>
</gene>
<name>A0A6M0RR35_9CYAN</name>
<keyword evidence="1" id="KW-0175">Coiled coil</keyword>